<dbReference type="Pfam" id="PF01425">
    <property type="entry name" value="Amidase"/>
    <property type="match status" value="1"/>
</dbReference>
<dbReference type="RefSeq" id="WP_163653112.1">
    <property type="nucleotide sequence ID" value="NZ_JAAGRN010000004.1"/>
</dbReference>
<reference evidence="2" key="1">
    <citation type="submission" date="2020-02" db="EMBL/GenBank/DDBJ databases">
        <authorList>
            <person name="Chen W.-M."/>
        </authorList>
    </citation>
    <scope>NUCLEOTIDE SEQUENCE</scope>
    <source>
        <strain evidence="2">NBD-18</strain>
    </source>
</reference>
<protein>
    <submittedName>
        <fullName evidence="2">Amidase</fullName>
    </submittedName>
</protein>
<name>A0A6B2QWY0_9BURK</name>
<dbReference type="InterPro" id="IPR000120">
    <property type="entry name" value="Amidase"/>
</dbReference>
<dbReference type="PANTHER" id="PTHR11895">
    <property type="entry name" value="TRANSAMIDASE"/>
    <property type="match status" value="1"/>
</dbReference>
<sequence length="436" mass="46415">MAQSDNLCFRTESDLRSLIASGETTRNHAVESQLDRISLREPQVQAWTWHDPDSVRRQLQDLASMPAGPLSGVTIAVKDLIDTADMPTEYGSAAYRGHQPVADAGVVTILKAAGALMMGKTVTTEFAHSHAGPTVNPHNLSHTPGGSSSGSAAAVADGMATIALGTQTGGSVIRPAAYCGVVGFKPTIGRITLAGVMPLSFSMDTLGVMARSVADVQLISDVLLGHSESWGANDAKETKVRLAYYPGPDVDGADQDAVAALDIARSALAEQGVEFVPIMLPLDDFAELGRANRTLMAYEAARQHRNVFRMHSQALGETTRTLIEEGAGMARSKYLEALRHQVYCRQMFADQMQNIDAVLTLSAPGQAPLYKDGTGSSIFNRTWTTIGAPCLTLPAGHGSKGLPLGVQFVGKMGQDHALLALGRRFEDLFRQTMIGV</sequence>
<dbReference type="InterPro" id="IPR023631">
    <property type="entry name" value="Amidase_dom"/>
</dbReference>
<accession>A0A6B2QWY0</accession>
<dbReference type="PANTHER" id="PTHR11895:SF151">
    <property type="entry name" value="GLUTAMYL-TRNA(GLN) AMIDOTRANSFERASE SUBUNIT A"/>
    <property type="match status" value="1"/>
</dbReference>
<comment type="caution">
    <text evidence="2">The sequence shown here is derived from an EMBL/GenBank/DDBJ whole genome shotgun (WGS) entry which is preliminary data.</text>
</comment>
<gene>
    <name evidence="2" type="ORF">G3I67_06715</name>
</gene>
<proteinExistence type="predicted"/>
<organism evidence="2">
    <name type="scientific">Sheuella amnicola</name>
    <dbReference type="NCBI Taxonomy" id="2707330"/>
    <lineage>
        <taxon>Bacteria</taxon>
        <taxon>Pseudomonadati</taxon>
        <taxon>Pseudomonadota</taxon>
        <taxon>Betaproteobacteria</taxon>
        <taxon>Burkholderiales</taxon>
        <taxon>Alcaligenaceae</taxon>
        <taxon>Sheuella</taxon>
    </lineage>
</organism>
<feature type="domain" description="Amidase" evidence="1">
    <location>
        <begin position="29"/>
        <end position="419"/>
    </location>
</feature>
<evidence type="ECO:0000259" key="1">
    <source>
        <dbReference type="Pfam" id="PF01425"/>
    </source>
</evidence>
<dbReference type="GO" id="GO:0003824">
    <property type="term" value="F:catalytic activity"/>
    <property type="evidence" value="ECO:0007669"/>
    <property type="project" value="InterPro"/>
</dbReference>
<dbReference type="InterPro" id="IPR036928">
    <property type="entry name" value="AS_sf"/>
</dbReference>
<dbReference type="AlphaFoldDB" id="A0A6B2QWY0"/>
<dbReference type="EMBL" id="JAAGRN010000004">
    <property type="protein sequence ID" value="NDY82920.1"/>
    <property type="molecule type" value="Genomic_DNA"/>
</dbReference>
<dbReference type="SUPFAM" id="SSF75304">
    <property type="entry name" value="Amidase signature (AS) enzymes"/>
    <property type="match status" value="1"/>
</dbReference>
<evidence type="ECO:0000313" key="2">
    <source>
        <dbReference type="EMBL" id="NDY82920.1"/>
    </source>
</evidence>
<dbReference type="Gene3D" id="3.90.1300.10">
    <property type="entry name" value="Amidase signature (AS) domain"/>
    <property type="match status" value="1"/>
</dbReference>